<comment type="caution">
    <text evidence="2">The sequence shown here is derived from an EMBL/GenBank/DDBJ whole genome shotgun (WGS) entry which is preliminary data.</text>
</comment>
<keyword evidence="3" id="KW-1185">Reference proteome</keyword>
<name>A0A2T3W6Z3_9DEIO</name>
<evidence type="ECO:0008006" key="4">
    <source>
        <dbReference type="Google" id="ProtNLM"/>
    </source>
</evidence>
<gene>
    <name evidence="2" type="ORF">C8263_11175</name>
</gene>
<dbReference type="AlphaFoldDB" id="A0A2T3W6Z3"/>
<accession>A0A2T3W6Z3</accession>
<evidence type="ECO:0000256" key="1">
    <source>
        <dbReference type="SAM" id="SignalP"/>
    </source>
</evidence>
<dbReference type="Proteomes" id="UP000240317">
    <property type="component" value="Unassembled WGS sequence"/>
</dbReference>
<protein>
    <recommendedName>
        <fullName evidence="4">Lipoprotein</fullName>
    </recommendedName>
</protein>
<evidence type="ECO:0000313" key="3">
    <source>
        <dbReference type="Proteomes" id="UP000240317"/>
    </source>
</evidence>
<keyword evidence="1" id="KW-0732">Signal</keyword>
<reference evidence="2 3" key="1">
    <citation type="submission" date="2018-03" db="EMBL/GenBank/DDBJ databases">
        <title>Draft genome of Deinococcus sp. OD32.</title>
        <authorList>
            <person name="Wang X.-P."/>
            <person name="Du Z.-J."/>
        </authorList>
    </citation>
    <scope>NUCLEOTIDE SEQUENCE [LARGE SCALE GENOMIC DNA]</scope>
    <source>
        <strain evidence="2 3">OD32</strain>
    </source>
</reference>
<feature type="signal peptide" evidence="1">
    <location>
        <begin position="1"/>
        <end position="22"/>
    </location>
</feature>
<dbReference type="PROSITE" id="PS51257">
    <property type="entry name" value="PROKAR_LIPOPROTEIN"/>
    <property type="match status" value="1"/>
</dbReference>
<dbReference type="OrthoDB" id="70842at2"/>
<organism evidence="2 3">
    <name type="scientific">Deinococcus arcticus</name>
    <dbReference type="NCBI Taxonomy" id="2136176"/>
    <lineage>
        <taxon>Bacteria</taxon>
        <taxon>Thermotogati</taxon>
        <taxon>Deinococcota</taxon>
        <taxon>Deinococci</taxon>
        <taxon>Deinococcales</taxon>
        <taxon>Deinococcaceae</taxon>
        <taxon>Deinococcus</taxon>
    </lineage>
</organism>
<evidence type="ECO:0000313" key="2">
    <source>
        <dbReference type="EMBL" id="PTA67668.1"/>
    </source>
</evidence>
<dbReference type="RefSeq" id="WP_107138208.1">
    <property type="nucleotide sequence ID" value="NZ_PYSV01000010.1"/>
</dbReference>
<dbReference type="EMBL" id="PYSV01000010">
    <property type="protein sequence ID" value="PTA67668.1"/>
    <property type="molecule type" value="Genomic_DNA"/>
</dbReference>
<feature type="chain" id="PRO_5015554803" description="Lipoprotein" evidence="1">
    <location>
        <begin position="23"/>
        <end position="232"/>
    </location>
</feature>
<sequence length="232" mass="23846">MKKPLSLLVLAPLALASCNFFNTPKPETGVSGTVVESKVTADATGNYTLPTTAWTGGAGKIVLSTFVSGSPKALTETALSAQGGFALTSLPVPTSLTKYSANTTAGCTDTTVISDKEAQIGDGQFTVDATKDGPVALMSVTGKTMSAGSLSYADRNFTWKGRVECKDPAGKVTSVYDVDVRLVKGWNWVNYSGTPATASTPATATLRSGVPAGAQWIYLNAGAASLSISSLF</sequence>
<proteinExistence type="predicted"/>